<evidence type="ECO:0000256" key="1">
    <source>
        <dbReference type="SAM" id="Phobius"/>
    </source>
</evidence>
<evidence type="ECO:0000313" key="3">
    <source>
        <dbReference type="Proteomes" id="UP000299102"/>
    </source>
</evidence>
<dbReference type="EMBL" id="BGZK01000456">
    <property type="protein sequence ID" value="GBP44683.1"/>
    <property type="molecule type" value="Genomic_DNA"/>
</dbReference>
<keyword evidence="3" id="KW-1185">Reference proteome</keyword>
<protein>
    <submittedName>
        <fullName evidence="2">Uncharacterized protein</fullName>
    </submittedName>
</protein>
<keyword evidence="1" id="KW-0472">Membrane</keyword>
<proteinExistence type="predicted"/>
<keyword evidence="1" id="KW-0812">Transmembrane</keyword>
<dbReference type="Proteomes" id="UP000299102">
    <property type="component" value="Unassembled WGS sequence"/>
</dbReference>
<accession>A0A4C1W0U5</accession>
<feature type="transmembrane region" description="Helical" evidence="1">
    <location>
        <begin position="107"/>
        <end position="127"/>
    </location>
</feature>
<name>A0A4C1W0U5_EUMVA</name>
<reference evidence="2 3" key="1">
    <citation type="journal article" date="2019" name="Commun. Biol.">
        <title>The bagworm genome reveals a unique fibroin gene that provides high tensile strength.</title>
        <authorList>
            <person name="Kono N."/>
            <person name="Nakamura H."/>
            <person name="Ohtoshi R."/>
            <person name="Tomita M."/>
            <person name="Numata K."/>
            <person name="Arakawa K."/>
        </authorList>
    </citation>
    <scope>NUCLEOTIDE SEQUENCE [LARGE SCALE GENOMIC DNA]</scope>
</reference>
<dbReference type="AlphaFoldDB" id="A0A4C1W0U5"/>
<comment type="caution">
    <text evidence="2">The sequence shown here is derived from an EMBL/GenBank/DDBJ whole genome shotgun (WGS) entry which is preliminary data.</text>
</comment>
<keyword evidence="1" id="KW-1133">Transmembrane helix</keyword>
<organism evidence="2 3">
    <name type="scientific">Eumeta variegata</name>
    <name type="common">Bagworm moth</name>
    <name type="synonym">Eumeta japonica</name>
    <dbReference type="NCBI Taxonomy" id="151549"/>
    <lineage>
        <taxon>Eukaryota</taxon>
        <taxon>Metazoa</taxon>
        <taxon>Ecdysozoa</taxon>
        <taxon>Arthropoda</taxon>
        <taxon>Hexapoda</taxon>
        <taxon>Insecta</taxon>
        <taxon>Pterygota</taxon>
        <taxon>Neoptera</taxon>
        <taxon>Endopterygota</taxon>
        <taxon>Lepidoptera</taxon>
        <taxon>Glossata</taxon>
        <taxon>Ditrysia</taxon>
        <taxon>Tineoidea</taxon>
        <taxon>Psychidae</taxon>
        <taxon>Oiketicinae</taxon>
        <taxon>Eumeta</taxon>
    </lineage>
</organism>
<gene>
    <name evidence="2" type="ORF">EVAR_44211_1</name>
</gene>
<sequence>MLWRKATGANRRRLSISVHSSSTAASSGASLPSKVSGPMLASCPVHVSVAWALVVIASQTAVERCRGGAAAPYVGVRIKDSSPPVTVDDRPAPEAGRSKALLLLPRLFHLCFLGFFGLPIGCYWIDIP</sequence>
<evidence type="ECO:0000313" key="2">
    <source>
        <dbReference type="EMBL" id="GBP44683.1"/>
    </source>
</evidence>